<dbReference type="CDD" id="cd00156">
    <property type="entry name" value="REC"/>
    <property type="match status" value="1"/>
</dbReference>
<evidence type="ECO:0000256" key="4">
    <source>
        <dbReference type="PROSITE-ProRule" id="PRU00169"/>
    </source>
</evidence>
<dbReference type="SUPFAM" id="SSF55785">
    <property type="entry name" value="PYP-like sensor domain (PAS domain)"/>
    <property type="match status" value="2"/>
</dbReference>
<feature type="modified residue" description="4-aspartylphosphate" evidence="4">
    <location>
        <position position="765"/>
    </location>
</feature>
<evidence type="ECO:0000259" key="7">
    <source>
        <dbReference type="PROSITE" id="PS50110"/>
    </source>
</evidence>
<sequence>MGHHGMAALIREFDWAATPLGPIIEWGGTLRATVSFMLGSSIPLVLMWGEAGTILYNDAFAAFSGDRHPDQLGQPAAKAWPDGATFAEQVLRHCLRGGTQSFREFPYTLSRDGARQDVWLDLHYSPVRNRRNQPVGVLSLVTDTTERVLLQHRQDADGRRLQQSEEHLKALTSAIPQLVWTANAAGDYDFFNDRWREFTGLDAGATDVKTWLSVVHPDDQSDAALNWRHAIESGQGYQSEYRLRRADGVWRWFLRRALPVRDAATGQVERWVGSCTDIEHTVRARDMLRQSALELEARVRERTRQLTEEQQERQKAEAQLLQAQKMEAMGNLTGGVAHDFNNLLQVIHGSLELLAEDVAGQREPTNRVHGALEAVERGARLASQLLAFGRRQPLQPRVVNIGRFVSRLEDLLRRSLGEQVELETVVAAELWNTMVDPGQVQNALLNLAINARDAMNGQGQLTIEASNAVLDETYVRMNPEAVPGSYVVLSVSDTGTGMTPEVQAKVFEPFFTTKPEGQGTGLGLSMVYGFVRQSGGHVVIYSEPGQGTCIKLYLPRSEAEEQQDSLPSAPAVGGGTETVLVVEDDDAVRGVVVETLTGLGYRVLRARDAQAALSIIESGMPIDLLFTDVVMPGPIRSTELAERARARLPGIAVLFTSGYAENAIVHGGRLDAGVELLSKPYSRQALARKFRHVLANQAQRSRIQAGSSQAAVPPLTVLLVEDDAAIRADTSEILRRAGHSVEIAPEASVALSLLRSRRFDLLMTDIGLPGLTGDRLAAEARVATPGIAVVFASGENHLPAAMRDSAVLLRKPYNTRRLLGSLGEAMSLRTR</sequence>
<dbReference type="InterPro" id="IPR001610">
    <property type="entry name" value="PAC"/>
</dbReference>
<dbReference type="Pfam" id="PF02518">
    <property type="entry name" value="HATPase_c"/>
    <property type="match status" value="1"/>
</dbReference>
<dbReference type="InterPro" id="IPR036890">
    <property type="entry name" value="HATPase_C_sf"/>
</dbReference>
<feature type="domain" description="PAC" evidence="9">
    <location>
        <begin position="237"/>
        <end position="290"/>
    </location>
</feature>
<dbReference type="CDD" id="cd00130">
    <property type="entry name" value="PAS"/>
    <property type="match status" value="1"/>
</dbReference>
<feature type="domain" description="Response regulatory" evidence="7">
    <location>
        <begin position="716"/>
        <end position="826"/>
    </location>
</feature>
<feature type="modified residue" description="4-aspartylphosphate" evidence="4">
    <location>
        <position position="628"/>
    </location>
</feature>
<evidence type="ECO:0000259" key="6">
    <source>
        <dbReference type="PROSITE" id="PS50109"/>
    </source>
</evidence>
<dbReference type="SMART" id="SM00448">
    <property type="entry name" value="REC"/>
    <property type="match status" value="2"/>
</dbReference>
<dbReference type="PROSITE" id="PS50113">
    <property type="entry name" value="PAC"/>
    <property type="match status" value="2"/>
</dbReference>
<evidence type="ECO:0000256" key="5">
    <source>
        <dbReference type="SAM" id="Coils"/>
    </source>
</evidence>
<dbReference type="InterPro" id="IPR003594">
    <property type="entry name" value="HATPase_dom"/>
</dbReference>
<dbReference type="Pfam" id="PF00072">
    <property type="entry name" value="Response_reg"/>
    <property type="match status" value="2"/>
</dbReference>
<keyword evidence="3 4" id="KW-0597">Phosphoprotein</keyword>
<dbReference type="PANTHER" id="PTHR43065">
    <property type="entry name" value="SENSOR HISTIDINE KINASE"/>
    <property type="match status" value="1"/>
</dbReference>
<accession>A0ABS3KPH5</accession>
<dbReference type="InterPro" id="IPR036097">
    <property type="entry name" value="HisK_dim/P_sf"/>
</dbReference>
<protein>
    <recommendedName>
        <fullName evidence="2">histidine kinase</fullName>
        <ecNumber evidence="2">2.7.13.3</ecNumber>
    </recommendedName>
</protein>
<dbReference type="SUPFAM" id="SSF55874">
    <property type="entry name" value="ATPase domain of HSP90 chaperone/DNA topoisomerase II/histidine kinase"/>
    <property type="match status" value="1"/>
</dbReference>
<reference evidence="10 11" key="1">
    <citation type="submission" date="2020-09" db="EMBL/GenBank/DDBJ databases">
        <title>Roseomonas.</title>
        <authorList>
            <person name="Zhu W."/>
        </authorList>
    </citation>
    <scope>NUCLEOTIDE SEQUENCE [LARGE SCALE GENOMIC DNA]</scope>
    <source>
        <strain evidence="10 11">573</strain>
    </source>
</reference>
<dbReference type="Proteomes" id="UP001518989">
    <property type="component" value="Unassembled WGS sequence"/>
</dbReference>
<keyword evidence="5" id="KW-0175">Coiled coil</keyword>
<keyword evidence="11" id="KW-1185">Reference proteome</keyword>
<name>A0ABS3KPH5_9PROT</name>
<dbReference type="CDD" id="cd18161">
    <property type="entry name" value="REC_hyHK_blue-like"/>
    <property type="match status" value="1"/>
</dbReference>
<dbReference type="Gene3D" id="3.40.50.2300">
    <property type="match status" value="2"/>
</dbReference>
<evidence type="ECO:0000256" key="1">
    <source>
        <dbReference type="ARBA" id="ARBA00000085"/>
    </source>
</evidence>
<dbReference type="NCBIfam" id="TIGR00229">
    <property type="entry name" value="sensory_box"/>
    <property type="match status" value="2"/>
</dbReference>
<dbReference type="PRINTS" id="PR00344">
    <property type="entry name" value="BCTRLSENSOR"/>
</dbReference>
<comment type="catalytic activity">
    <reaction evidence="1">
        <text>ATP + protein L-histidine = ADP + protein N-phospho-L-histidine.</text>
        <dbReference type="EC" id="2.7.13.3"/>
    </reaction>
</comment>
<dbReference type="InterPro" id="IPR005467">
    <property type="entry name" value="His_kinase_dom"/>
</dbReference>
<dbReference type="Pfam" id="PF08448">
    <property type="entry name" value="PAS_4"/>
    <property type="match status" value="1"/>
</dbReference>
<dbReference type="Gene3D" id="3.30.450.20">
    <property type="entry name" value="PAS domain"/>
    <property type="match status" value="2"/>
</dbReference>
<evidence type="ECO:0000259" key="8">
    <source>
        <dbReference type="PROSITE" id="PS50112"/>
    </source>
</evidence>
<evidence type="ECO:0000313" key="10">
    <source>
        <dbReference type="EMBL" id="MBO1078498.1"/>
    </source>
</evidence>
<feature type="domain" description="PAS" evidence="8">
    <location>
        <begin position="164"/>
        <end position="234"/>
    </location>
</feature>
<dbReference type="InterPro" id="IPR013655">
    <property type="entry name" value="PAS_fold_3"/>
</dbReference>
<evidence type="ECO:0000259" key="9">
    <source>
        <dbReference type="PROSITE" id="PS50113"/>
    </source>
</evidence>
<dbReference type="SMART" id="SM00388">
    <property type="entry name" value="HisKA"/>
    <property type="match status" value="1"/>
</dbReference>
<feature type="domain" description="PAC" evidence="9">
    <location>
        <begin position="103"/>
        <end position="156"/>
    </location>
</feature>
<dbReference type="Gene3D" id="3.30.565.10">
    <property type="entry name" value="Histidine kinase-like ATPase, C-terminal domain"/>
    <property type="match status" value="1"/>
</dbReference>
<gene>
    <name evidence="10" type="ORF">IAI61_05605</name>
</gene>
<organism evidence="10 11">
    <name type="scientific">Roseomonas haemaphysalidis</name>
    <dbReference type="NCBI Taxonomy" id="2768162"/>
    <lineage>
        <taxon>Bacteria</taxon>
        <taxon>Pseudomonadati</taxon>
        <taxon>Pseudomonadota</taxon>
        <taxon>Alphaproteobacteria</taxon>
        <taxon>Acetobacterales</taxon>
        <taxon>Roseomonadaceae</taxon>
        <taxon>Roseomonas</taxon>
    </lineage>
</organism>
<feature type="domain" description="Response regulatory" evidence="7">
    <location>
        <begin position="578"/>
        <end position="694"/>
    </location>
</feature>
<dbReference type="SMART" id="SM00091">
    <property type="entry name" value="PAS"/>
    <property type="match status" value="2"/>
</dbReference>
<comment type="caution">
    <text evidence="10">The sequence shown here is derived from an EMBL/GenBank/DDBJ whole genome shotgun (WGS) entry which is preliminary data.</text>
</comment>
<dbReference type="InterPro" id="IPR001789">
    <property type="entry name" value="Sig_transdc_resp-reg_receiver"/>
</dbReference>
<dbReference type="Pfam" id="PF08447">
    <property type="entry name" value="PAS_3"/>
    <property type="match status" value="1"/>
</dbReference>
<feature type="coiled-coil region" evidence="5">
    <location>
        <begin position="292"/>
        <end position="326"/>
    </location>
</feature>
<dbReference type="SUPFAM" id="SSF47384">
    <property type="entry name" value="Homodimeric domain of signal transducing histidine kinase"/>
    <property type="match status" value="1"/>
</dbReference>
<dbReference type="PROSITE" id="PS50110">
    <property type="entry name" value="RESPONSE_REGULATORY"/>
    <property type="match status" value="2"/>
</dbReference>
<dbReference type="InterPro" id="IPR003661">
    <property type="entry name" value="HisK_dim/P_dom"/>
</dbReference>
<dbReference type="SUPFAM" id="SSF52172">
    <property type="entry name" value="CheY-like"/>
    <property type="match status" value="2"/>
</dbReference>
<dbReference type="EC" id="2.7.13.3" evidence="2"/>
<dbReference type="InterPro" id="IPR004358">
    <property type="entry name" value="Sig_transdc_His_kin-like_C"/>
</dbReference>
<dbReference type="PROSITE" id="PS50112">
    <property type="entry name" value="PAS"/>
    <property type="match status" value="1"/>
</dbReference>
<dbReference type="InterPro" id="IPR011006">
    <property type="entry name" value="CheY-like_superfamily"/>
</dbReference>
<dbReference type="CDD" id="cd00082">
    <property type="entry name" value="HisKA"/>
    <property type="match status" value="1"/>
</dbReference>
<evidence type="ECO:0000313" key="11">
    <source>
        <dbReference type="Proteomes" id="UP001518989"/>
    </source>
</evidence>
<feature type="domain" description="Histidine kinase" evidence="6">
    <location>
        <begin position="335"/>
        <end position="558"/>
    </location>
</feature>
<dbReference type="PROSITE" id="PS50109">
    <property type="entry name" value="HIS_KIN"/>
    <property type="match status" value="1"/>
</dbReference>
<dbReference type="EMBL" id="JACTNG010000002">
    <property type="protein sequence ID" value="MBO1078498.1"/>
    <property type="molecule type" value="Genomic_DNA"/>
</dbReference>
<dbReference type="SMART" id="SM00086">
    <property type="entry name" value="PAC"/>
    <property type="match status" value="2"/>
</dbReference>
<dbReference type="InterPro" id="IPR000700">
    <property type="entry name" value="PAS-assoc_C"/>
</dbReference>
<dbReference type="Gene3D" id="1.10.287.130">
    <property type="match status" value="1"/>
</dbReference>
<dbReference type="InterPro" id="IPR013656">
    <property type="entry name" value="PAS_4"/>
</dbReference>
<dbReference type="SMART" id="SM00387">
    <property type="entry name" value="HATPase_c"/>
    <property type="match status" value="1"/>
</dbReference>
<dbReference type="InterPro" id="IPR035965">
    <property type="entry name" value="PAS-like_dom_sf"/>
</dbReference>
<evidence type="ECO:0000256" key="3">
    <source>
        <dbReference type="ARBA" id="ARBA00022553"/>
    </source>
</evidence>
<dbReference type="PANTHER" id="PTHR43065:SF49">
    <property type="entry name" value="HISTIDINE KINASE"/>
    <property type="match status" value="1"/>
</dbReference>
<evidence type="ECO:0000256" key="2">
    <source>
        <dbReference type="ARBA" id="ARBA00012438"/>
    </source>
</evidence>
<dbReference type="InterPro" id="IPR000014">
    <property type="entry name" value="PAS"/>
</dbReference>
<proteinExistence type="predicted"/>